<gene>
    <name evidence="4" type="ORF">HUE88_01835</name>
</gene>
<dbReference type="EMBL" id="CP054492">
    <property type="protein sequence ID" value="QOY52463.1"/>
    <property type="molecule type" value="Genomic_DNA"/>
</dbReference>
<dbReference type="RefSeq" id="WP_194370528.1">
    <property type="nucleotide sequence ID" value="NZ_CP054492.1"/>
</dbReference>
<dbReference type="Pfam" id="PF00753">
    <property type="entry name" value="Lactamase_B"/>
    <property type="match status" value="1"/>
</dbReference>
<evidence type="ECO:0000313" key="4">
    <source>
        <dbReference type="EMBL" id="QOY52463.1"/>
    </source>
</evidence>
<keyword evidence="5" id="KW-1185">Reference proteome</keyword>
<evidence type="ECO:0000256" key="1">
    <source>
        <dbReference type="ARBA" id="ARBA00005250"/>
    </source>
</evidence>
<dbReference type="CDD" id="cd16282">
    <property type="entry name" value="metallo-hydrolase-like_MBL-fold"/>
    <property type="match status" value="1"/>
</dbReference>
<evidence type="ECO:0000259" key="3">
    <source>
        <dbReference type="SMART" id="SM00849"/>
    </source>
</evidence>
<evidence type="ECO:0000256" key="2">
    <source>
        <dbReference type="SAM" id="SignalP"/>
    </source>
</evidence>
<dbReference type="KEGG" id="sbal:HUE88_01835"/>
<comment type="similarity">
    <text evidence="1">Belongs to the metallo-beta-lactamase superfamily. Class-B beta-lactamase family.</text>
</comment>
<dbReference type="InterPro" id="IPR001279">
    <property type="entry name" value="Metallo-B-lactamas"/>
</dbReference>
<sequence length="300" mass="34239">MKFLLLNVLLLNSLFAFEYTLSETKVNSNTYCFFGLPEVMNEVNNGNISNSCYVNMGDSYIVIDSGPSYLYAKSTHAKMKEIKDLPISYLINTHGHDDHYLGNAYYKEIGVEIVGSKEFKNVEKVQETRMQSKISKEAYAGTTQVFPSTFVDGAKVLELNGIKIYLEAVDKRAHSNSDIFIHIPQYETVFAGDLVFSERIPVIRDGNLRNWIEALEKIKTINVKYIIGGHGEIVDKSSIDATYRYLTNLTQKVALALENGVELDDAVESIKMEDFKEYKTYYEQHKPNVAIAYRKLEWEQ</sequence>
<keyword evidence="4" id="KW-0378">Hydrolase</keyword>
<protein>
    <submittedName>
        <fullName evidence="4">MBL fold metallo-hydrolase</fullName>
    </submittedName>
</protein>
<dbReference type="GO" id="GO:0017001">
    <property type="term" value="P:antibiotic catabolic process"/>
    <property type="evidence" value="ECO:0007669"/>
    <property type="project" value="UniProtKB-ARBA"/>
</dbReference>
<dbReference type="AlphaFoldDB" id="A0A7S7LVZ2"/>
<dbReference type="InterPro" id="IPR050855">
    <property type="entry name" value="NDM-1-like"/>
</dbReference>
<dbReference type="Gene3D" id="3.60.15.10">
    <property type="entry name" value="Ribonuclease Z/Hydroxyacylglutathione hydrolase-like"/>
    <property type="match status" value="1"/>
</dbReference>
<dbReference type="Proteomes" id="UP000593994">
    <property type="component" value="Chromosome"/>
</dbReference>
<dbReference type="PANTHER" id="PTHR42951">
    <property type="entry name" value="METALLO-BETA-LACTAMASE DOMAIN-CONTAINING"/>
    <property type="match status" value="1"/>
</dbReference>
<feature type="signal peptide" evidence="2">
    <location>
        <begin position="1"/>
        <end position="18"/>
    </location>
</feature>
<keyword evidence="2" id="KW-0732">Signal</keyword>
<proteinExistence type="inferred from homology"/>
<dbReference type="GO" id="GO:0016787">
    <property type="term" value="F:hydrolase activity"/>
    <property type="evidence" value="ECO:0007669"/>
    <property type="project" value="UniProtKB-KW"/>
</dbReference>
<evidence type="ECO:0000313" key="5">
    <source>
        <dbReference type="Proteomes" id="UP000593994"/>
    </source>
</evidence>
<name>A0A7S7LVZ2_9BACT</name>
<reference evidence="4 5" key="1">
    <citation type="submission" date="2020-05" db="EMBL/GenBank/DDBJ databases">
        <title>Sulfurimonas marisnigri, sp. nov., and Sulfurimonas baltica, sp. nov., manganese oxide reducing chemolithoautotrophs of the class Epsilonproteobacteria isolated from the pelagic redoxclines of the Black and Baltic Seas and emended description of the genus Sulfurimonas.</title>
        <authorList>
            <person name="Henkel J.V."/>
            <person name="Laudan C."/>
            <person name="Werner J."/>
            <person name="Neu T."/>
            <person name="Plewe S."/>
            <person name="Sproer C."/>
            <person name="Bunk B."/>
            <person name="Schulz-Vogt H.N."/>
        </authorList>
    </citation>
    <scope>NUCLEOTIDE SEQUENCE [LARGE SCALE GENOMIC DNA]</scope>
    <source>
        <strain evidence="4 5">GD2</strain>
    </source>
</reference>
<feature type="domain" description="Metallo-beta-lactamase" evidence="3">
    <location>
        <begin position="48"/>
        <end position="230"/>
    </location>
</feature>
<dbReference type="SUPFAM" id="SSF56281">
    <property type="entry name" value="Metallo-hydrolase/oxidoreductase"/>
    <property type="match status" value="1"/>
</dbReference>
<accession>A0A7S7LVZ2</accession>
<dbReference type="PANTHER" id="PTHR42951:SF4">
    <property type="entry name" value="ACYL-COENZYME A THIOESTERASE MBLAC2"/>
    <property type="match status" value="1"/>
</dbReference>
<feature type="chain" id="PRO_5032589605" evidence="2">
    <location>
        <begin position="19"/>
        <end position="300"/>
    </location>
</feature>
<organism evidence="4 5">
    <name type="scientific">Candidatus Sulfurimonas baltica</name>
    <dbReference type="NCBI Taxonomy" id="2740404"/>
    <lineage>
        <taxon>Bacteria</taxon>
        <taxon>Pseudomonadati</taxon>
        <taxon>Campylobacterota</taxon>
        <taxon>Epsilonproteobacteria</taxon>
        <taxon>Campylobacterales</taxon>
        <taxon>Sulfurimonadaceae</taxon>
        <taxon>Sulfurimonas</taxon>
    </lineage>
</organism>
<dbReference type="InterPro" id="IPR036866">
    <property type="entry name" value="RibonucZ/Hydroxyglut_hydro"/>
</dbReference>
<dbReference type="SMART" id="SM00849">
    <property type="entry name" value="Lactamase_B"/>
    <property type="match status" value="1"/>
</dbReference>